<feature type="region of interest" description="Disordered" evidence="1">
    <location>
        <begin position="96"/>
        <end position="123"/>
    </location>
</feature>
<reference evidence="4 5" key="1">
    <citation type="submission" date="2019-12" db="EMBL/GenBank/DDBJ databases">
        <title>Novel species isolated from a subtropical stream in China.</title>
        <authorList>
            <person name="Lu H."/>
        </authorList>
    </citation>
    <scope>NUCLEOTIDE SEQUENCE [LARGE SCALE GENOMIC DNA]</scope>
    <source>
        <strain evidence="3 5">FT50W</strain>
        <strain evidence="2 4">FT94W</strain>
    </source>
</reference>
<keyword evidence="4" id="KW-1185">Reference proteome</keyword>
<evidence type="ECO:0000256" key="1">
    <source>
        <dbReference type="SAM" id="MobiDB-lite"/>
    </source>
</evidence>
<protein>
    <submittedName>
        <fullName evidence="3">Uncharacterized protein</fullName>
    </submittedName>
</protein>
<name>A0A6L8MF68_9BURK</name>
<dbReference type="RefSeq" id="WP_160988484.1">
    <property type="nucleotide sequence ID" value="NZ_WWCO01000001.1"/>
</dbReference>
<dbReference type="Proteomes" id="UP000449678">
    <property type="component" value="Unassembled WGS sequence"/>
</dbReference>
<proteinExistence type="predicted"/>
<organism evidence="3 5">
    <name type="scientific">Duganella lactea</name>
    <dbReference type="NCBI Taxonomy" id="2692173"/>
    <lineage>
        <taxon>Bacteria</taxon>
        <taxon>Pseudomonadati</taxon>
        <taxon>Pseudomonadota</taxon>
        <taxon>Betaproteobacteria</taxon>
        <taxon>Burkholderiales</taxon>
        <taxon>Oxalobacteraceae</taxon>
        <taxon>Telluria group</taxon>
        <taxon>Duganella</taxon>
    </lineage>
</organism>
<evidence type="ECO:0000313" key="3">
    <source>
        <dbReference type="EMBL" id="MYM80422.1"/>
    </source>
</evidence>
<evidence type="ECO:0000313" key="4">
    <source>
        <dbReference type="Proteomes" id="UP000449678"/>
    </source>
</evidence>
<comment type="caution">
    <text evidence="3">The sequence shown here is derived from an EMBL/GenBank/DDBJ whole genome shotgun (WGS) entry which is preliminary data.</text>
</comment>
<evidence type="ECO:0000313" key="5">
    <source>
        <dbReference type="Proteomes" id="UP000474565"/>
    </source>
</evidence>
<accession>A0A6L8MF68</accession>
<dbReference type="EMBL" id="WWCP01000001">
    <property type="protein sequence ID" value="MYM80422.1"/>
    <property type="molecule type" value="Genomic_DNA"/>
</dbReference>
<gene>
    <name evidence="2" type="ORF">GTP38_01870</name>
    <name evidence="3" type="ORF">GTP44_00415</name>
</gene>
<dbReference type="Proteomes" id="UP000474565">
    <property type="component" value="Unassembled WGS sequence"/>
</dbReference>
<sequence>MKGDILPDDADVTRLCTHQQLDANGWPKATAFLPRPTGAFVSVNWLEALRLSSRSVEVTEILRVLRSKRSVGQLAKLALLHVGRCRAMVTANTKPGLTIQYRHEPETQPDDPSHSGIDNIPHDDNTAAELLALSVEALYPSR</sequence>
<dbReference type="EMBL" id="WWCO01000001">
    <property type="protein sequence ID" value="MYM33094.1"/>
    <property type="molecule type" value="Genomic_DNA"/>
</dbReference>
<dbReference type="AlphaFoldDB" id="A0A6L8MF68"/>
<evidence type="ECO:0000313" key="2">
    <source>
        <dbReference type="EMBL" id="MYM33094.1"/>
    </source>
</evidence>